<evidence type="ECO:0000313" key="1">
    <source>
        <dbReference type="EMBL" id="TQL98919.1"/>
    </source>
</evidence>
<organism evidence="1 2">
    <name type="scientific">Actinoallomurus bryophytorum</name>
    <dbReference type="NCBI Taxonomy" id="1490222"/>
    <lineage>
        <taxon>Bacteria</taxon>
        <taxon>Bacillati</taxon>
        <taxon>Actinomycetota</taxon>
        <taxon>Actinomycetes</taxon>
        <taxon>Streptosporangiales</taxon>
        <taxon>Thermomonosporaceae</taxon>
        <taxon>Actinoallomurus</taxon>
    </lineage>
</organism>
<comment type="caution">
    <text evidence="1">The sequence shown here is derived from an EMBL/GenBank/DDBJ whole genome shotgun (WGS) entry which is preliminary data.</text>
</comment>
<proteinExistence type="predicted"/>
<reference evidence="1 2" key="1">
    <citation type="submission" date="2019-06" db="EMBL/GenBank/DDBJ databases">
        <title>Sequencing the genomes of 1000 actinobacteria strains.</title>
        <authorList>
            <person name="Klenk H.-P."/>
        </authorList>
    </citation>
    <scope>NUCLEOTIDE SEQUENCE [LARGE SCALE GENOMIC DNA]</scope>
    <source>
        <strain evidence="1 2">DSM 102200</strain>
    </source>
</reference>
<dbReference type="OrthoDB" id="5124141at2"/>
<name>A0A543CP93_9ACTN</name>
<dbReference type="RefSeq" id="WP_141957466.1">
    <property type="nucleotide sequence ID" value="NZ_VFOZ01000001.1"/>
</dbReference>
<protein>
    <recommendedName>
        <fullName evidence="3">Secreted protein</fullName>
    </recommendedName>
</protein>
<dbReference type="EMBL" id="VFOZ01000001">
    <property type="protein sequence ID" value="TQL98919.1"/>
    <property type="molecule type" value="Genomic_DNA"/>
</dbReference>
<dbReference type="AlphaFoldDB" id="A0A543CP93"/>
<dbReference type="Proteomes" id="UP000316096">
    <property type="component" value="Unassembled WGS sequence"/>
</dbReference>
<sequence>MAWGIGDVPQPGSRPAARPLLYLDIDGVLNPLAPTAPGGFVEHRADVLTFRVSSAHGDWLKELAEHYDLVWATTWERLANEHLGPLLGLPDLPVVEFSAYRRRRGDPRFPIMQLFETRKWAPILRHADGRPFAWIDDVIPSRIRRQAWPYRGILLVPVDPGAGLTRRHVDRLLSWPRAVSAARRR</sequence>
<gene>
    <name evidence="1" type="ORF">FB559_4569</name>
</gene>
<keyword evidence="2" id="KW-1185">Reference proteome</keyword>
<accession>A0A543CP93</accession>
<evidence type="ECO:0008006" key="3">
    <source>
        <dbReference type="Google" id="ProtNLM"/>
    </source>
</evidence>
<evidence type="ECO:0000313" key="2">
    <source>
        <dbReference type="Proteomes" id="UP000316096"/>
    </source>
</evidence>
<dbReference type="Pfam" id="PF18143">
    <property type="entry name" value="HAD_SAK_2"/>
    <property type="match status" value="1"/>
</dbReference>